<sequence length="553" mass="59029">MAEKRNGSTSDVNSTTDEKPKVAEPTTTKTDDEVEEDDADVQYPKAFKKLLITLSLCFSIFCLALDNTILATAIPKITDQFGSINDVGWYGSSYLLTTCAFQLGFGKLYTFLNLKWVYLIALGLFELGSLVCAVAPNSEALIVGRAVAGVGSAGLFSGAILIIAATVPLAQRPLYTGVIGAMYGISSVAGPLLGGVFTDSVTWRLCFYINLPLGLLTAIFIFFFFHPSSTAGGKRPTINSWKDYLIIFDIPGLLVLLPTVVCLLLALQWGGSKYPWNSGRIIALLILFGVLALCFVGVQWKMGDNATVPGHILRNRTVGASAWFAVMLGGSFFALLYYVPIYFQAIMGVSATQSGIRNLPLVLSVTVFSIVSGAGTQISGYYTPWLIASSICTAVGAGLMSTWSIDMVAGKWIGYQLLYGAGVGFGLQLTLIAIQTVLPKKDVPTGTAIIAFSQTLGGAIFISVAQNINTNKLISNLQQEVPTLEPSMILRTGATEIRNIVPPDMLQGVLVAYNTALTQTFYVGVATAALSIFGSALIEWKSIKGKKVDTPAA</sequence>
<dbReference type="FunFam" id="1.20.1250.20:FF:000196">
    <property type="entry name" value="MFS toxin efflux pump (AflT)"/>
    <property type="match status" value="1"/>
</dbReference>
<keyword evidence="4 6" id="KW-0472">Membrane</keyword>
<feature type="transmembrane region" description="Helical" evidence="6">
    <location>
        <begin position="87"/>
        <end position="104"/>
    </location>
</feature>
<evidence type="ECO:0000256" key="5">
    <source>
        <dbReference type="SAM" id="MobiDB-lite"/>
    </source>
</evidence>
<evidence type="ECO:0000259" key="7">
    <source>
        <dbReference type="PROSITE" id="PS50850"/>
    </source>
</evidence>
<evidence type="ECO:0000313" key="8">
    <source>
        <dbReference type="EMBL" id="KAF2222083.1"/>
    </source>
</evidence>
<feature type="transmembrane region" description="Helical" evidence="6">
    <location>
        <begin position="147"/>
        <end position="167"/>
    </location>
</feature>
<dbReference type="PROSITE" id="PS50850">
    <property type="entry name" value="MFS"/>
    <property type="match status" value="1"/>
</dbReference>
<gene>
    <name evidence="8" type="ORF">BDZ85DRAFT_274906</name>
</gene>
<organism evidence="8 9">
    <name type="scientific">Elsinoe ampelina</name>
    <dbReference type="NCBI Taxonomy" id="302913"/>
    <lineage>
        <taxon>Eukaryota</taxon>
        <taxon>Fungi</taxon>
        <taxon>Dikarya</taxon>
        <taxon>Ascomycota</taxon>
        <taxon>Pezizomycotina</taxon>
        <taxon>Dothideomycetes</taxon>
        <taxon>Dothideomycetidae</taxon>
        <taxon>Myriangiales</taxon>
        <taxon>Elsinoaceae</taxon>
        <taxon>Elsinoe</taxon>
    </lineage>
</organism>
<keyword evidence="2 6" id="KW-0812">Transmembrane</keyword>
<feature type="transmembrane region" description="Helical" evidence="6">
    <location>
        <begin position="359"/>
        <end position="379"/>
    </location>
</feature>
<accession>A0A6A6G944</accession>
<protein>
    <submittedName>
        <fullName evidence="8">Major facilitator superfamily domain-containing protein</fullName>
    </submittedName>
</protein>
<dbReference type="CDD" id="cd17502">
    <property type="entry name" value="MFS_Azr1_MDR_like"/>
    <property type="match status" value="1"/>
</dbReference>
<name>A0A6A6G944_9PEZI</name>
<dbReference type="AlphaFoldDB" id="A0A6A6G944"/>
<keyword evidence="9" id="KW-1185">Reference proteome</keyword>
<dbReference type="FunFam" id="1.20.1720.10:FF:000012">
    <property type="entry name" value="MFS toxin efflux pump (AflT)"/>
    <property type="match status" value="1"/>
</dbReference>
<reference evidence="9" key="1">
    <citation type="journal article" date="2020" name="Stud. Mycol.">
        <title>101 Dothideomycetes genomes: A test case for predicting lifestyles and emergence of pathogens.</title>
        <authorList>
            <person name="Haridas S."/>
            <person name="Albert R."/>
            <person name="Binder M."/>
            <person name="Bloem J."/>
            <person name="LaButti K."/>
            <person name="Salamov A."/>
            <person name="Andreopoulos B."/>
            <person name="Baker S."/>
            <person name="Barry K."/>
            <person name="Bills G."/>
            <person name="Bluhm B."/>
            <person name="Cannon C."/>
            <person name="Castanera R."/>
            <person name="Culley D."/>
            <person name="Daum C."/>
            <person name="Ezra D."/>
            <person name="Gonzalez J."/>
            <person name="Henrissat B."/>
            <person name="Kuo A."/>
            <person name="Liang C."/>
            <person name="Lipzen A."/>
            <person name="Lutzoni F."/>
            <person name="Magnuson J."/>
            <person name="Mondo S."/>
            <person name="Nolan M."/>
            <person name="Ohm R."/>
            <person name="Pangilinan J."/>
            <person name="Park H.-J."/>
            <person name="Ramirez L."/>
            <person name="Alfaro M."/>
            <person name="Sun H."/>
            <person name="Tritt A."/>
            <person name="Yoshinaga Y."/>
            <person name="Zwiers L.-H."/>
            <person name="Turgeon B."/>
            <person name="Goodwin S."/>
            <person name="Spatafora J."/>
            <person name="Crous P."/>
            <person name="Grigoriev I."/>
        </authorList>
    </citation>
    <scope>NUCLEOTIDE SEQUENCE [LARGE SCALE GENOMIC DNA]</scope>
    <source>
        <strain evidence="9">CECT 20119</strain>
    </source>
</reference>
<feature type="region of interest" description="Disordered" evidence="5">
    <location>
        <begin position="1"/>
        <end position="36"/>
    </location>
</feature>
<dbReference type="Gene3D" id="1.20.1250.20">
    <property type="entry name" value="MFS general substrate transporter like domains"/>
    <property type="match status" value="2"/>
</dbReference>
<feature type="transmembrane region" description="Helical" evidence="6">
    <location>
        <begin position="245"/>
        <end position="269"/>
    </location>
</feature>
<dbReference type="PANTHER" id="PTHR23501:SF199">
    <property type="entry name" value="MFS EFFLUX TRANSPORTER INPD-RELATED"/>
    <property type="match status" value="1"/>
</dbReference>
<feature type="transmembrane region" description="Helical" evidence="6">
    <location>
        <begin position="50"/>
        <end position="75"/>
    </location>
</feature>
<feature type="domain" description="Major facilitator superfamily (MFS) profile" evidence="7">
    <location>
        <begin position="52"/>
        <end position="543"/>
    </location>
</feature>
<keyword evidence="3 6" id="KW-1133">Transmembrane helix</keyword>
<feature type="transmembrane region" description="Helical" evidence="6">
    <location>
        <begin position="281"/>
        <end position="300"/>
    </location>
</feature>
<evidence type="ECO:0000313" key="9">
    <source>
        <dbReference type="Proteomes" id="UP000799538"/>
    </source>
</evidence>
<feature type="transmembrane region" description="Helical" evidence="6">
    <location>
        <begin position="385"/>
        <end position="405"/>
    </location>
</feature>
<dbReference type="PRINTS" id="PR01036">
    <property type="entry name" value="TCRTETB"/>
</dbReference>
<evidence type="ECO:0000256" key="2">
    <source>
        <dbReference type="ARBA" id="ARBA00022692"/>
    </source>
</evidence>
<dbReference type="PANTHER" id="PTHR23501">
    <property type="entry name" value="MAJOR FACILITATOR SUPERFAMILY"/>
    <property type="match status" value="1"/>
</dbReference>
<dbReference type="SUPFAM" id="SSF103473">
    <property type="entry name" value="MFS general substrate transporter"/>
    <property type="match status" value="1"/>
</dbReference>
<dbReference type="Pfam" id="PF07690">
    <property type="entry name" value="MFS_1"/>
    <property type="match status" value="1"/>
</dbReference>
<dbReference type="Proteomes" id="UP000799538">
    <property type="component" value="Unassembled WGS sequence"/>
</dbReference>
<proteinExistence type="predicted"/>
<dbReference type="InterPro" id="IPR011701">
    <property type="entry name" value="MFS"/>
</dbReference>
<dbReference type="GO" id="GO:0005886">
    <property type="term" value="C:plasma membrane"/>
    <property type="evidence" value="ECO:0007669"/>
    <property type="project" value="TreeGrafter"/>
</dbReference>
<comment type="subcellular location">
    <subcellularLocation>
        <location evidence="1">Membrane</location>
        <topology evidence="1">Multi-pass membrane protein</topology>
    </subcellularLocation>
</comment>
<feature type="transmembrane region" description="Helical" evidence="6">
    <location>
        <begin position="173"/>
        <end position="193"/>
    </location>
</feature>
<evidence type="ECO:0000256" key="3">
    <source>
        <dbReference type="ARBA" id="ARBA00022989"/>
    </source>
</evidence>
<dbReference type="EMBL" id="ML992509">
    <property type="protein sequence ID" value="KAF2222083.1"/>
    <property type="molecule type" value="Genomic_DNA"/>
</dbReference>
<evidence type="ECO:0000256" key="6">
    <source>
        <dbReference type="SAM" id="Phobius"/>
    </source>
</evidence>
<dbReference type="InterPro" id="IPR036259">
    <property type="entry name" value="MFS_trans_sf"/>
</dbReference>
<feature type="transmembrane region" description="Helical" evidence="6">
    <location>
        <begin position="320"/>
        <end position="339"/>
    </location>
</feature>
<feature type="transmembrane region" description="Helical" evidence="6">
    <location>
        <begin position="417"/>
        <end position="438"/>
    </location>
</feature>
<dbReference type="GO" id="GO:0022857">
    <property type="term" value="F:transmembrane transporter activity"/>
    <property type="evidence" value="ECO:0007669"/>
    <property type="project" value="InterPro"/>
</dbReference>
<feature type="transmembrane region" description="Helical" evidence="6">
    <location>
        <begin position="205"/>
        <end position="225"/>
    </location>
</feature>
<dbReference type="OrthoDB" id="10021397at2759"/>
<dbReference type="InterPro" id="IPR020846">
    <property type="entry name" value="MFS_dom"/>
</dbReference>
<feature type="transmembrane region" description="Helical" evidence="6">
    <location>
        <begin position="116"/>
        <end position="135"/>
    </location>
</feature>
<evidence type="ECO:0000256" key="1">
    <source>
        <dbReference type="ARBA" id="ARBA00004141"/>
    </source>
</evidence>
<feature type="transmembrane region" description="Helical" evidence="6">
    <location>
        <begin position="520"/>
        <end position="538"/>
    </location>
</feature>
<evidence type="ECO:0000256" key="4">
    <source>
        <dbReference type="ARBA" id="ARBA00023136"/>
    </source>
</evidence>